<sequence length="88" mass="9881">MKMCQSVAINTKTDLRLVLAKNIRRARQHAELSQRDIQKRTGIAQAYLSQLEGGRWSVGLDTIAKIAESSGFVWHELLNPDFNPVMSA</sequence>
<evidence type="ECO:0000313" key="2">
    <source>
        <dbReference type="EMBL" id="MCB8881660.1"/>
    </source>
</evidence>
<dbReference type="Proteomes" id="UP000721844">
    <property type="component" value="Unassembled WGS sequence"/>
</dbReference>
<evidence type="ECO:0000313" key="3">
    <source>
        <dbReference type="Proteomes" id="UP000721844"/>
    </source>
</evidence>
<name>A0A963Z434_9PROT</name>
<dbReference type="AlphaFoldDB" id="A0A963Z434"/>
<accession>A0A963Z434</accession>
<feature type="domain" description="HTH cro/C1-type" evidence="1">
    <location>
        <begin position="23"/>
        <end position="68"/>
    </location>
</feature>
<proteinExistence type="predicted"/>
<dbReference type="PROSITE" id="PS50943">
    <property type="entry name" value="HTH_CROC1"/>
    <property type="match status" value="1"/>
</dbReference>
<dbReference type="EMBL" id="JAESVA010000005">
    <property type="protein sequence ID" value="MCB8881660.1"/>
    <property type="molecule type" value="Genomic_DNA"/>
</dbReference>
<dbReference type="InterPro" id="IPR001387">
    <property type="entry name" value="Cro/C1-type_HTH"/>
</dbReference>
<dbReference type="SMART" id="SM00530">
    <property type="entry name" value="HTH_XRE"/>
    <property type="match status" value="1"/>
</dbReference>
<gene>
    <name evidence="2" type="ORF">ACELLULO517_15530</name>
</gene>
<dbReference type="SUPFAM" id="SSF47413">
    <property type="entry name" value="lambda repressor-like DNA-binding domains"/>
    <property type="match status" value="1"/>
</dbReference>
<comment type="caution">
    <text evidence="2">The sequence shown here is derived from an EMBL/GenBank/DDBJ whole genome shotgun (WGS) entry which is preliminary data.</text>
</comment>
<reference evidence="2 3" key="1">
    <citation type="journal article" date="2021" name="Microorganisms">
        <title>Acidisoma silvae sp. nov. and Acidisomacellulosilytica sp. nov., Two Acidophilic Bacteria Isolated from Decaying Wood, Hydrolyzing Cellulose and Producing Poly-3-hydroxybutyrate.</title>
        <authorList>
            <person name="Mieszkin S."/>
            <person name="Pouder E."/>
            <person name="Uroz S."/>
            <person name="Simon-Colin C."/>
            <person name="Alain K."/>
        </authorList>
    </citation>
    <scope>NUCLEOTIDE SEQUENCE [LARGE SCALE GENOMIC DNA]</scope>
    <source>
        <strain evidence="2 3">HW T5.17</strain>
    </source>
</reference>
<dbReference type="GO" id="GO:0003677">
    <property type="term" value="F:DNA binding"/>
    <property type="evidence" value="ECO:0007669"/>
    <property type="project" value="InterPro"/>
</dbReference>
<dbReference type="Gene3D" id="1.10.260.40">
    <property type="entry name" value="lambda repressor-like DNA-binding domains"/>
    <property type="match status" value="1"/>
</dbReference>
<dbReference type="CDD" id="cd00093">
    <property type="entry name" value="HTH_XRE"/>
    <property type="match status" value="1"/>
</dbReference>
<protein>
    <submittedName>
        <fullName evidence="2">Helix-turn-helix transcriptional regulator</fullName>
    </submittedName>
</protein>
<keyword evidence="3" id="KW-1185">Reference proteome</keyword>
<dbReference type="InterPro" id="IPR010982">
    <property type="entry name" value="Lambda_DNA-bd_dom_sf"/>
</dbReference>
<dbReference type="Pfam" id="PF13560">
    <property type="entry name" value="HTH_31"/>
    <property type="match status" value="1"/>
</dbReference>
<organism evidence="2 3">
    <name type="scientific">Acidisoma cellulosilyticum</name>
    <dbReference type="NCBI Taxonomy" id="2802395"/>
    <lineage>
        <taxon>Bacteria</taxon>
        <taxon>Pseudomonadati</taxon>
        <taxon>Pseudomonadota</taxon>
        <taxon>Alphaproteobacteria</taxon>
        <taxon>Acetobacterales</taxon>
        <taxon>Acidocellaceae</taxon>
        <taxon>Acidisoma</taxon>
    </lineage>
</organism>
<evidence type="ECO:0000259" key="1">
    <source>
        <dbReference type="PROSITE" id="PS50943"/>
    </source>
</evidence>